<dbReference type="Pfam" id="PF03807">
    <property type="entry name" value="F420_oxidored"/>
    <property type="match status" value="1"/>
</dbReference>
<organism evidence="3 4">
    <name type="scientific">Rhizobium alvei</name>
    <dbReference type="NCBI Taxonomy" id="1132659"/>
    <lineage>
        <taxon>Bacteria</taxon>
        <taxon>Pseudomonadati</taxon>
        <taxon>Pseudomonadota</taxon>
        <taxon>Alphaproteobacteria</taxon>
        <taxon>Hyphomicrobiales</taxon>
        <taxon>Rhizobiaceae</taxon>
        <taxon>Rhizobium/Agrobacterium group</taxon>
        <taxon>Rhizobium</taxon>
    </lineage>
</organism>
<dbReference type="Gene3D" id="3.40.50.720">
    <property type="entry name" value="NAD(P)-binding Rossmann-like Domain"/>
    <property type="match status" value="1"/>
</dbReference>
<dbReference type="SUPFAM" id="SSF51735">
    <property type="entry name" value="NAD(P)-binding Rossmann-fold domains"/>
    <property type="match status" value="1"/>
</dbReference>
<dbReference type="PANTHER" id="PTHR14239:SF10">
    <property type="entry name" value="REDUCTASE"/>
    <property type="match status" value="1"/>
</dbReference>
<gene>
    <name evidence="3" type="ORF">Q4481_11895</name>
</gene>
<sequence length="225" mass="23588">MRIAIIGTGNVGSAIAHGLKGKGHEMIIGTRDPDAAEAKQLASETGSRSALPADAAAMSDVIIFALPWKAAEAATKGLGDLVGKVVIDCMNPIGMVNGALGLVVGHTSSGGEMVQTWLPEAHVVKTLNQVGAEIMAKNDHLPHRPAMLMAGNSETAKEKAAALLADLGFAPLDAGDITKSRLLEPFAMVWINQALFRGKGRNWAFAAVEGRAPLPDYHEFGNRHV</sequence>
<comment type="caution">
    <text evidence="3">The sequence shown here is derived from an EMBL/GenBank/DDBJ whole genome shotgun (WGS) entry which is preliminary data.</text>
</comment>
<dbReference type="EMBL" id="JAUOZU010000007">
    <property type="protein sequence ID" value="MDO6964659.1"/>
    <property type="molecule type" value="Genomic_DNA"/>
</dbReference>
<dbReference type="RefSeq" id="WP_304376556.1">
    <property type="nucleotide sequence ID" value="NZ_JAUOZU010000007.1"/>
</dbReference>
<dbReference type="Proteomes" id="UP001174932">
    <property type="component" value="Unassembled WGS sequence"/>
</dbReference>
<keyword evidence="4" id="KW-1185">Reference proteome</keyword>
<proteinExistence type="predicted"/>
<dbReference type="PANTHER" id="PTHR14239">
    <property type="entry name" value="DUDULIN-RELATED"/>
    <property type="match status" value="1"/>
</dbReference>
<name>A0ABT8YMY6_9HYPH</name>
<protein>
    <submittedName>
        <fullName evidence="3">NAD(P)-binding domain-containing protein</fullName>
    </submittedName>
</protein>
<evidence type="ECO:0000259" key="2">
    <source>
        <dbReference type="Pfam" id="PF03807"/>
    </source>
</evidence>
<dbReference type="InterPro" id="IPR051267">
    <property type="entry name" value="STEAP_metalloreductase"/>
</dbReference>
<evidence type="ECO:0000256" key="1">
    <source>
        <dbReference type="ARBA" id="ARBA00023002"/>
    </source>
</evidence>
<accession>A0ABT8YMY6</accession>
<evidence type="ECO:0000313" key="3">
    <source>
        <dbReference type="EMBL" id="MDO6964659.1"/>
    </source>
</evidence>
<feature type="domain" description="Pyrroline-5-carboxylate reductase catalytic N-terminal" evidence="2">
    <location>
        <begin position="2"/>
        <end position="92"/>
    </location>
</feature>
<dbReference type="InterPro" id="IPR036291">
    <property type="entry name" value="NAD(P)-bd_dom_sf"/>
</dbReference>
<evidence type="ECO:0000313" key="4">
    <source>
        <dbReference type="Proteomes" id="UP001174932"/>
    </source>
</evidence>
<reference evidence="3" key="1">
    <citation type="journal article" date="2015" name="Int. J. Syst. Evol. Microbiol.">
        <title>Rhizobium alvei sp. nov., isolated from a freshwater river.</title>
        <authorList>
            <person name="Sheu S.Y."/>
            <person name="Huang H.W."/>
            <person name="Young C.C."/>
            <person name="Chen W.M."/>
        </authorList>
    </citation>
    <scope>NUCLEOTIDE SEQUENCE</scope>
    <source>
        <strain evidence="3">TNR-22</strain>
    </source>
</reference>
<dbReference type="InterPro" id="IPR028939">
    <property type="entry name" value="P5C_Rdtase_cat_N"/>
</dbReference>
<reference evidence="3" key="2">
    <citation type="submission" date="2023-07" db="EMBL/GenBank/DDBJ databases">
        <authorList>
            <person name="Shen H."/>
        </authorList>
    </citation>
    <scope>NUCLEOTIDE SEQUENCE</scope>
    <source>
        <strain evidence="3">TNR-22</strain>
    </source>
</reference>
<keyword evidence="1" id="KW-0560">Oxidoreductase</keyword>